<dbReference type="AlphaFoldDB" id="A0A382QWT6"/>
<proteinExistence type="predicted"/>
<name>A0A382QWT6_9ZZZZ</name>
<accession>A0A382QWT6</accession>
<evidence type="ECO:0000313" key="1">
    <source>
        <dbReference type="EMBL" id="SVC89380.1"/>
    </source>
</evidence>
<gene>
    <name evidence="1" type="ORF">METZ01_LOCUS342234</name>
</gene>
<protein>
    <submittedName>
        <fullName evidence="1">Uncharacterized protein</fullName>
    </submittedName>
</protein>
<dbReference type="EMBL" id="UINC01117151">
    <property type="protein sequence ID" value="SVC89380.1"/>
    <property type="molecule type" value="Genomic_DNA"/>
</dbReference>
<sequence>MPVGESDKGIGALKRQFYYGIQSYFTYIDWWHEPIGNEAFDHSGSLNTFLIQPSILYGISDKWNFLVTLTLGVRMMDWNESNESIHHRTETSFSDFINANGSILGDTKFILRYLVKNTGLENGFRIYSGGGLTIPSNSVLTSDPYFLNGNETTEHRHFSLSNGTFNYIFETQVFYKRSVNPTFFGGFIIFEKPLGESEFGYLPPNNLNITLSAIYKRFDNIDSSIGYGINILKTSQGYWNGIPAPNTKSTTIGPNIAYLFSTKVGAVALNVQKPIFISGSFSSNEGDIKQRSDVWQLTISLRLIPSTSS</sequence>
<reference evidence="1" key="1">
    <citation type="submission" date="2018-05" db="EMBL/GenBank/DDBJ databases">
        <authorList>
            <person name="Lanie J.A."/>
            <person name="Ng W.-L."/>
            <person name="Kazmierczak K.M."/>
            <person name="Andrzejewski T.M."/>
            <person name="Davidsen T.M."/>
            <person name="Wayne K.J."/>
            <person name="Tettelin H."/>
            <person name="Glass J.I."/>
            <person name="Rusch D."/>
            <person name="Podicherti R."/>
            <person name="Tsui H.-C.T."/>
            <person name="Winkler M.E."/>
        </authorList>
    </citation>
    <scope>NUCLEOTIDE SEQUENCE</scope>
</reference>
<organism evidence="1">
    <name type="scientific">marine metagenome</name>
    <dbReference type="NCBI Taxonomy" id="408172"/>
    <lineage>
        <taxon>unclassified sequences</taxon>
        <taxon>metagenomes</taxon>
        <taxon>ecological metagenomes</taxon>
    </lineage>
</organism>